<dbReference type="SUPFAM" id="SSF49313">
    <property type="entry name" value="Cadherin-like"/>
    <property type="match status" value="1"/>
</dbReference>
<proteinExistence type="predicted"/>
<accession>A0A512MFX7</accession>
<name>A0A512MFX7_9BACT</name>
<dbReference type="Gene3D" id="2.60.40.10">
    <property type="entry name" value="Immunoglobulins"/>
    <property type="match status" value="1"/>
</dbReference>
<dbReference type="Proteomes" id="UP000321577">
    <property type="component" value="Unassembled WGS sequence"/>
</dbReference>
<keyword evidence="2" id="KW-1185">Reference proteome</keyword>
<dbReference type="InterPro" id="IPR013783">
    <property type="entry name" value="Ig-like_fold"/>
</dbReference>
<dbReference type="InterPro" id="IPR015919">
    <property type="entry name" value="Cadherin-like_sf"/>
</dbReference>
<evidence type="ECO:0008006" key="3">
    <source>
        <dbReference type="Google" id="ProtNLM"/>
    </source>
</evidence>
<dbReference type="RefSeq" id="WP_146854743.1">
    <property type="nucleotide sequence ID" value="NZ_BKAG01000055.1"/>
</dbReference>
<evidence type="ECO:0000313" key="1">
    <source>
        <dbReference type="EMBL" id="GEP45650.1"/>
    </source>
</evidence>
<dbReference type="CDD" id="cd14948">
    <property type="entry name" value="BACON"/>
    <property type="match status" value="1"/>
</dbReference>
<protein>
    <recommendedName>
        <fullName evidence="3">Fibronectin type-III domain-containing protein</fullName>
    </recommendedName>
</protein>
<gene>
    <name evidence="1" type="ORF">BGE01nite_49410</name>
</gene>
<sequence length="1407" mass="146245">MTLYSRYLGSRHAWGGRGVCHFLLTLVMVLMAGRAQAGWKERLWVDRQPLAEIGNRYLSVSEVRGIMPDGTVIFEGYSRLNPQDTSVDIGWYYIRRGELPRPLGGLAMYSDVDDVLIGSDNKIAVVRWVRGPNGGPGPAYVHVGTVDNFGPAIQGGVANYNSPTDIPELRNFYDGSKLAFTIGNFVYRWMGSGEAQLAHSPSSSVPGAPAGYTPSYWGLTFMAADGRMLVYVVYYRGGFEAGSVNWVVDVNGDYTRVGGRVYSLQASNYQYFHPPDPGRPANQLSVTAYTTNAAGLYGGRAVSVNPSTRAEVPAKILATRLMGGPPTVLRDPATFSGSSAFDWANDLYLYVPQMGANGQLLTTGAITLPPPNNTPARNALAWFENGSWQLLAKHGDVLPGMAEGESLGNYYFFNLENDGYMTLESGIEGPGTSTANNAGFWIGQKTLEGATFDLILRRGETVAFPGDVTATLTTIYAPPEQPYSFPQAGPDCGRRRTMTADGTMARHLDFTTPGGGYASALYLMGPAPIPSVTTLTPTVQTATSLTVAGTVNPADTEVTVSVQYGATAALLDKTVPASPGTLSGETDQAVSAVLPFLPPNKDCFYRVIVTHIGGTTVGNTVKARTSAGAGTAPTTTTLAVMPASITPAQAVLKGTAKPGSAATADVRFEYGLSATALNHVITADPATVTGSSATTISASLSGLLPHTKYYYRSAAASATGLGTGSVMNFTTLDRKPVATPDTALAVLGSPAPIHVLTNDTDADGDALTIKSFTSPLASQGKVAKSPSGTAIIFTPAATFTGGATFAYIAQDAFGGVSDPVSVTVDKDTIGVAPTSSPAGLLAAGLTYPVTVDTGGASTPWSAVESSPFVSLSTLQSIADGSIDVTIAPNTGKTARTATLTIGGVTHTITQPGVVAPVFVSSPTVPLAIVGGNFNMTVPTSTPALPAPAYTAAPLPAGLKLVVDPLTGVARITGVPTKGGSTSVTVKATNAAGPSSVTFTIVVRDLPGSFVGDYVALIRGNDYVNTGNGAHLSFKTQPTGSFSGKLTFSPTESFPISGVLNVTPAAAQDPVAPATAQIIIPRKSPDIPLVLELVLATTESGGADRLTGLLYMQGYQQSTEANFLGGWRGSWSSATPATTLKDTKGKDAPEYYTIEVAPPDSNTARPLGSGYITATMQPAGAVNWTLVLPDDVTVTGSGPASPTLQFIIFSALYKKTLTNYLGFIRGLPRITRPNNLVDQTLRWRKFSQTAPGVAPTYTYLSSFDFNPVMTGARYTAPTGIVLGLVGGTSNARLEFANGGIASAAQAASINQTFTISAANKATFTAANNPTNVTLTLNPATGSFNGTFSLTDGAVKRTGIKFKGVLLPDAVTPANSRGKGFFVLPQLPATGTSTATTSRLSGSVWLKAP</sequence>
<evidence type="ECO:0000313" key="2">
    <source>
        <dbReference type="Proteomes" id="UP000321577"/>
    </source>
</evidence>
<comment type="caution">
    <text evidence="1">The sequence shown here is derived from an EMBL/GenBank/DDBJ whole genome shotgun (WGS) entry which is preliminary data.</text>
</comment>
<dbReference type="Pfam" id="PF17963">
    <property type="entry name" value="Big_9"/>
    <property type="match status" value="1"/>
</dbReference>
<reference evidence="1 2" key="1">
    <citation type="submission" date="2019-07" db="EMBL/GenBank/DDBJ databases">
        <title>Whole genome shotgun sequence of Brevifollis gellanilyticus NBRC 108608.</title>
        <authorList>
            <person name="Hosoyama A."/>
            <person name="Uohara A."/>
            <person name="Ohji S."/>
            <person name="Ichikawa N."/>
        </authorList>
    </citation>
    <scope>NUCLEOTIDE SEQUENCE [LARGE SCALE GENOMIC DNA]</scope>
    <source>
        <strain evidence="1 2">NBRC 108608</strain>
    </source>
</reference>
<dbReference type="GO" id="GO:0016020">
    <property type="term" value="C:membrane"/>
    <property type="evidence" value="ECO:0007669"/>
    <property type="project" value="InterPro"/>
</dbReference>
<dbReference type="GO" id="GO:0005509">
    <property type="term" value="F:calcium ion binding"/>
    <property type="evidence" value="ECO:0007669"/>
    <property type="project" value="InterPro"/>
</dbReference>
<dbReference type="EMBL" id="BKAG01000055">
    <property type="protein sequence ID" value="GEP45650.1"/>
    <property type="molecule type" value="Genomic_DNA"/>
</dbReference>
<dbReference type="Gene3D" id="2.60.40.2810">
    <property type="match status" value="1"/>
</dbReference>
<dbReference type="InterPro" id="IPR024361">
    <property type="entry name" value="BACON"/>
</dbReference>
<dbReference type="OrthoDB" id="5241356at2"/>
<organism evidence="1 2">
    <name type="scientific">Brevifollis gellanilyticus</name>
    <dbReference type="NCBI Taxonomy" id="748831"/>
    <lineage>
        <taxon>Bacteria</taxon>
        <taxon>Pseudomonadati</taxon>
        <taxon>Verrucomicrobiota</taxon>
        <taxon>Verrucomicrobiia</taxon>
        <taxon>Verrucomicrobiales</taxon>
        <taxon>Verrucomicrobiaceae</taxon>
    </lineage>
</organism>